<name>A0A5J4V5S1_9EUKA</name>
<organism evidence="1 2">
    <name type="scientific">Streblomastix strix</name>
    <dbReference type="NCBI Taxonomy" id="222440"/>
    <lineage>
        <taxon>Eukaryota</taxon>
        <taxon>Metamonada</taxon>
        <taxon>Preaxostyla</taxon>
        <taxon>Oxymonadida</taxon>
        <taxon>Streblomastigidae</taxon>
        <taxon>Streblomastix</taxon>
    </lineage>
</organism>
<sequence>MTSAMLYEEEEEEEIEDIQSKNKFTIGKFNDNSAEKLNEKSSQRHVNLTVSDISIRTRFQSDNDLRPQITQHVGRLYLPEISDDDKIESLIQLVSLSVSFAEGEQNGIVATSGIVESVSGLMLERTNPKIRV</sequence>
<protein>
    <submittedName>
        <fullName evidence="1">Uncharacterized protein</fullName>
    </submittedName>
</protein>
<reference evidence="1 2" key="1">
    <citation type="submission" date="2019-03" db="EMBL/GenBank/DDBJ databases">
        <title>Single cell metagenomics reveals metabolic interactions within the superorganism composed of flagellate Streblomastix strix and complex community of Bacteroidetes bacteria on its surface.</title>
        <authorList>
            <person name="Treitli S.C."/>
            <person name="Kolisko M."/>
            <person name="Husnik F."/>
            <person name="Keeling P."/>
            <person name="Hampl V."/>
        </authorList>
    </citation>
    <scope>NUCLEOTIDE SEQUENCE [LARGE SCALE GENOMIC DNA]</scope>
    <source>
        <strain evidence="1">ST1C</strain>
    </source>
</reference>
<dbReference type="EMBL" id="SNRW01009330">
    <property type="protein sequence ID" value="KAA6378169.1"/>
    <property type="molecule type" value="Genomic_DNA"/>
</dbReference>
<evidence type="ECO:0000313" key="1">
    <source>
        <dbReference type="EMBL" id="KAA6378169.1"/>
    </source>
</evidence>
<evidence type="ECO:0000313" key="2">
    <source>
        <dbReference type="Proteomes" id="UP000324800"/>
    </source>
</evidence>
<gene>
    <name evidence="1" type="ORF">EZS28_026303</name>
</gene>
<comment type="caution">
    <text evidence="1">The sequence shown here is derived from an EMBL/GenBank/DDBJ whole genome shotgun (WGS) entry which is preliminary data.</text>
</comment>
<accession>A0A5J4V5S1</accession>
<proteinExistence type="predicted"/>
<dbReference type="AlphaFoldDB" id="A0A5J4V5S1"/>
<dbReference type="Proteomes" id="UP000324800">
    <property type="component" value="Unassembled WGS sequence"/>
</dbReference>